<feature type="compositionally biased region" description="Low complexity" evidence="7">
    <location>
        <begin position="814"/>
        <end position="824"/>
    </location>
</feature>
<evidence type="ECO:0000259" key="9">
    <source>
        <dbReference type="PROSITE" id="PS50190"/>
    </source>
</evidence>
<dbReference type="InterPro" id="IPR000904">
    <property type="entry name" value="Sec7_dom"/>
</dbReference>
<sequence length="1658" mass="183542">MSQAGKVLHLYVEVRSVAEEEGKVPGRGDDGSSHLMRQCPDVLPHSQRNSAYSSRNPSPDLSPIQHHMGGENHSLPLSKTSSRQSVNFRSNAQLQEDALHDRFGQLLEVLTPGMTVPRHHGSLGHICSSDMDPHQRRVFISPSSTSSGRLTVPSTPVSGRRYCEVPGVEGNEGRKSVVSFSYIEKANVHNTAARRNSLSHNEPDSPFKEMGSRKVLPAHLRKRLSDPMSYNGYLSQSHTCPAQSPAPRGSPYLQRANLDSVARGATYRALEEFGSPELKRRFGGHRFENSSPSLPRHYQPSRCQSWGGSPDLPRSTLTLPCKTQLMELDRTLSRSPVNGLPRSPASNHLCAHTSCWSYSADPAAKLHSNGPTQSKPRPWMGDESPRHSSKFHPPLPAGRPTDIQHEVQTNVLPASTSCTPGTSHHSARNANTTNTSQKATDGIDSSSSNKLNLTSRSPYRLSRCSRASDAASDVSGRRSASPSLNLDVASKLALEASRLSSIFAERRTPTPPESFRPESPKTARKESQPYSALYGRSSPELLQVDPWNHSRKTDKEVPHTKPGRISPVSSQKGLSSPASPAMPARLYRAAASQSPELDPRQKRCASPTKDMSSLHRYQPPQYTGDHRSPGVERRQYDHLSERSPRDSPEITRKPVSRPTVEALPVSWTSRQQEWMEDRSELKENYRQAPPRVYVSHKDESREKDGGDKGVKTSGQEQQRLGVGVTKDQTEDVQDHSGGAGPSSHSSSGVTGSLRDSLSPETSSQSSHDTADGGSGMQSDVGSATALSSRSQKIAQAKWEFLFGSQKSRCSKDAPSTTPPTSSSPSPTPPSSLHLKPANQRRGRETEGQKLSHHEVQQIEVELVTADPRGSSPKTGIIRRTLKYSETDLDAVPLRCYRETDLDEVMRAEAAEEADSAFGSNRSVLGNSNFNPADPSPKSRPGGRKEVDGEEEEDEEDEEEGGVVSWASVRMQGDRQRQKAMKEEEEVLSLLLKGSPESSDSHGGLKSPISIGSPRRPSDSNLDSFSRHFESIMESHRAKGTSYSSLDSVDLLTSGSTSVFTFDLPTLTPEIQVGRRKEAGRGFLCAAGHNAVSSVCSESDLRERQADYRAQLRPRPVNRPPELLYPQADVAERLALGGSDDTLANGMKPDLEAAKRLAKRLYNLEGFRKSDVARQLSKNNEFSQMVAEEYLTNFDFTGLTIDQALRMFLRQFALMGETQERERVLAHFSRRYRQCNSESLTSEDSVHTLTCAIMLLNTDLHGNNVGKRMSCSQFISNLEGLNNGKDFPKDLLKTLYSSIKNERLQWTIDEEELRKSMSELADIRTDSASHTMKRLGSSGNPLVGVAHQADGELYKSGFLVRKVHADPDGKRTPRGKRGWKSFYAMLKGMVLYLQKDEYRAEKELTEEDVKNAVSIHHSLAMRAADYSKRPNVFYLRTADWRVFLFQAPNAEQMQSWITRINVVAAMFSAPPFPAAIGSQKKFSRPLLPGSNTKLSQEEQVKSHENRFRAVSSELSDLTAATPDRKVKGRELEEQKLRQEYLEFEKTRYGTYAMLLRAKLASGDEDLSAFEARLFDDGGLQRAHSSPSLPQDTTNKEKTRNVRGPRERRRLSGLRATRWASRPGNTNTVHRSAVPLFPIGLSRNGQLQTFRIKALLPAGV</sequence>
<feature type="compositionally biased region" description="Basic and acidic residues" evidence="7">
    <location>
        <begin position="841"/>
        <end position="856"/>
    </location>
</feature>
<reference evidence="10" key="1">
    <citation type="submission" date="2018-05" db="EMBL/GenBank/DDBJ databases">
        <authorList>
            <person name="Datahose"/>
        </authorList>
    </citation>
    <scope>NUCLEOTIDE SEQUENCE</scope>
</reference>
<evidence type="ECO:0000256" key="2">
    <source>
        <dbReference type="ARBA" id="ARBA00022475"/>
    </source>
</evidence>
<dbReference type="Gene3D" id="1.10.1000.11">
    <property type="entry name" value="Arf Nucleotide-binding Site Opener,domain 2"/>
    <property type="match status" value="1"/>
</dbReference>
<dbReference type="Pfam" id="PF15410">
    <property type="entry name" value="PH_9"/>
    <property type="match status" value="1"/>
</dbReference>
<dbReference type="SUPFAM" id="SSF48425">
    <property type="entry name" value="Sec7 domain"/>
    <property type="match status" value="1"/>
</dbReference>
<organism evidence="10 11">
    <name type="scientific">Astatotilapia calliptera</name>
    <name type="common">Eastern happy</name>
    <name type="synonym">Chromis callipterus</name>
    <dbReference type="NCBI Taxonomy" id="8154"/>
    <lineage>
        <taxon>Eukaryota</taxon>
        <taxon>Metazoa</taxon>
        <taxon>Chordata</taxon>
        <taxon>Craniata</taxon>
        <taxon>Vertebrata</taxon>
        <taxon>Euteleostomi</taxon>
        <taxon>Actinopterygii</taxon>
        <taxon>Neopterygii</taxon>
        <taxon>Teleostei</taxon>
        <taxon>Neoteleostei</taxon>
        <taxon>Acanthomorphata</taxon>
        <taxon>Ovalentaria</taxon>
        <taxon>Cichlomorphae</taxon>
        <taxon>Cichliformes</taxon>
        <taxon>Cichlidae</taxon>
        <taxon>African cichlids</taxon>
        <taxon>Pseudocrenilabrinae</taxon>
        <taxon>Haplochromini</taxon>
        <taxon>Astatotilapia</taxon>
    </lineage>
</organism>
<dbReference type="InterPro" id="IPR011993">
    <property type="entry name" value="PH-like_dom_sf"/>
</dbReference>
<feature type="domain" description="SEC7" evidence="9">
    <location>
        <begin position="1096"/>
        <end position="1301"/>
    </location>
</feature>
<keyword evidence="4" id="KW-0175">Coiled coil</keyword>
<evidence type="ECO:0000313" key="11">
    <source>
        <dbReference type="Proteomes" id="UP000265100"/>
    </source>
</evidence>
<dbReference type="SMART" id="SM00222">
    <property type="entry name" value="Sec7"/>
    <property type="match status" value="1"/>
</dbReference>
<feature type="compositionally biased region" description="Low complexity" evidence="7">
    <location>
        <begin position="741"/>
        <end position="752"/>
    </location>
</feature>
<evidence type="ECO:0000259" key="8">
    <source>
        <dbReference type="PROSITE" id="PS50003"/>
    </source>
</evidence>
<feature type="compositionally biased region" description="Basic and acidic residues" evidence="7">
    <location>
        <begin position="201"/>
        <end position="212"/>
    </location>
</feature>
<evidence type="ECO:0000313" key="10">
    <source>
        <dbReference type="Ensembl" id="ENSACLP00000062757.1"/>
    </source>
</evidence>
<evidence type="ECO:0000256" key="3">
    <source>
        <dbReference type="ARBA" id="ARBA00022553"/>
    </source>
</evidence>
<dbReference type="CDD" id="cd00171">
    <property type="entry name" value="Sec7"/>
    <property type="match status" value="1"/>
</dbReference>
<feature type="region of interest" description="Disordered" evidence="7">
    <location>
        <begin position="804"/>
        <end position="878"/>
    </location>
</feature>
<evidence type="ECO:0000256" key="1">
    <source>
        <dbReference type="ARBA" id="ARBA00004632"/>
    </source>
</evidence>
<feature type="region of interest" description="Disordered" evidence="7">
    <location>
        <begin position="281"/>
        <end position="317"/>
    </location>
</feature>
<feature type="compositionally biased region" description="Polar residues" evidence="7">
    <location>
        <begin position="917"/>
        <end position="930"/>
    </location>
</feature>
<name>A0AAX7U1T0_ASTCA</name>
<reference evidence="10" key="2">
    <citation type="submission" date="2025-08" db="UniProtKB">
        <authorList>
            <consortium name="Ensembl"/>
        </authorList>
    </citation>
    <scope>IDENTIFICATION</scope>
</reference>
<dbReference type="GO" id="GO:0005085">
    <property type="term" value="F:guanyl-nucleotide exchange factor activity"/>
    <property type="evidence" value="ECO:0007669"/>
    <property type="project" value="InterPro"/>
</dbReference>
<evidence type="ECO:0000256" key="5">
    <source>
        <dbReference type="ARBA" id="ARBA00023136"/>
    </source>
</evidence>
<feature type="compositionally biased region" description="Polar residues" evidence="7">
    <location>
        <begin position="413"/>
        <end position="457"/>
    </location>
</feature>
<dbReference type="Ensembl" id="ENSACLT00000066016.1">
    <property type="protein sequence ID" value="ENSACLP00000062757.1"/>
    <property type="gene ID" value="ENSACLG00000003404.2"/>
</dbReference>
<feature type="compositionally biased region" description="Low complexity" evidence="7">
    <location>
        <begin position="462"/>
        <end position="481"/>
    </location>
</feature>
<feature type="region of interest" description="Disordered" evidence="7">
    <location>
        <begin position="193"/>
        <end position="216"/>
    </location>
</feature>
<dbReference type="InterPro" id="IPR023394">
    <property type="entry name" value="Sec7_C_sf"/>
</dbReference>
<evidence type="ECO:0000256" key="7">
    <source>
        <dbReference type="SAM" id="MobiDB-lite"/>
    </source>
</evidence>
<feature type="compositionally biased region" description="Basic and acidic residues" evidence="7">
    <location>
        <begin position="673"/>
        <end position="685"/>
    </location>
</feature>
<feature type="compositionally biased region" description="Basic and acidic residues" evidence="7">
    <location>
        <begin position="971"/>
        <end position="981"/>
    </location>
</feature>
<dbReference type="PANTHER" id="PTHR10663">
    <property type="entry name" value="GUANYL-NUCLEOTIDE EXCHANGE FACTOR"/>
    <property type="match status" value="1"/>
</dbReference>
<dbReference type="SUPFAM" id="SSF50729">
    <property type="entry name" value="PH domain-like"/>
    <property type="match status" value="1"/>
</dbReference>
<keyword evidence="11" id="KW-1185">Reference proteome</keyword>
<feature type="compositionally biased region" description="Polar residues" evidence="7">
    <location>
        <begin position="753"/>
        <end position="767"/>
    </location>
</feature>
<feature type="region of interest" description="Disordered" evidence="7">
    <location>
        <begin position="413"/>
        <end position="482"/>
    </location>
</feature>
<proteinExistence type="predicted"/>
<dbReference type="InterPro" id="IPR035999">
    <property type="entry name" value="Sec7_dom_sf"/>
</dbReference>
<dbReference type="FunFam" id="2.30.29.30:FF:000054">
    <property type="entry name" value="PH and SEC7 domain-containing protein 3"/>
    <property type="match status" value="1"/>
</dbReference>
<feature type="compositionally biased region" description="Polar residues" evidence="7">
    <location>
        <begin position="567"/>
        <end position="578"/>
    </location>
</feature>
<feature type="compositionally biased region" description="Basic and acidic residues" evidence="7">
    <location>
        <begin position="624"/>
        <end position="652"/>
    </location>
</feature>
<evidence type="ECO:0000256" key="4">
    <source>
        <dbReference type="ARBA" id="ARBA00023054"/>
    </source>
</evidence>
<dbReference type="GO" id="GO:0032012">
    <property type="term" value="P:regulation of ARF protein signal transduction"/>
    <property type="evidence" value="ECO:0007669"/>
    <property type="project" value="InterPro"/>
</dbReference>
<feature type="region of interest" description="Disordered" evidence="7">
    <location>
        <begin position="19"/>
        <end position="85"/>
    </location>
</feature>
<reference evidence="10" key="3">
    <citation type="submission" date="2025-09" db="UniProtKB">
        <authorList>
            <consortium name="Ensembl"/>
        </authorList>
    </citation>
    <scope>IDENTIFICATION</scope>
</reference>
<feature type="compositionally biased region" description="Polar residues" evidence="7">
    <location>
        <begin position="776"/>
        <end position="790"/>
    </location>
</feature>
<accession>A0AAX7U1T0</accession>
<dbReference type="InterPro" id="IPR041681">
    <property type="entry name" value="PH_9"/>
</dbReference>
<evidence type="ECO:0000256" key="6">
    <source>
        <dbReference type="ARBA" id="ARBA00023273"/>
    </source>
</evidence>
<keyword evidence="5" id="KW-0472">Membrane</keyword>
<feature type="compositionally biased region" description="Polar residues" evidence="7">
    <location>
        <begin position="46"/>
        <end position="59"/>
    </location>
</feature>
<feature type="compositionally biased region" description="Basic residues" evidence="7">
    <location>
        <begin position="1599"/>
        <end position="1608"/>
    </location>
</feature>
<feature type="compositionally biased region" description="Polar residues" evidence="7">
    <location>
        <begin position="1581"/>
        <end position="1591"/>
    </location>
</feature>
<dbReference type="Pfam" id="PF01369">
    <property type="entry name" value="Sec7"/>
    <property type="match status" value="1"/>
</dbReference>
<dbReference type="SMART" id="SM00233">
    <property type="entry name" value="PH"/>
    <property type="match status" value="1"/>
</dbReference>
<keyword evidence="6" id="KW-0966">Cell projection</keyword>
<keyword evidence="3" id="KW-0597">Phosphoprotein</keyword>
<dbReference type="GeneTree" id="ENSGT00940000155061"/>
<keyword evidence="2" id="KW-1003">Cell membrane</keyword>
<dbReference type="GO" id="GO:0032587">
    <property type="term" value="C:ruffle membrane"/>
    <property type="evidence" value="ECO:0007669"/>
    <property type="project" value="UniProtKB-SubCell"/>
</dbReference>
<feature type="region of interest" description="Disordered" evidence="7">
    <location>
        <begin position="365"/>
        <end position="401"/>
    </location>
</feature>
<protein>
    <recommendedName>
        <fullName evidence="12">Pleckstrin and Sec7 domain containing a</fullName>
    </recommendedName>
</protein>
<dbReference type="CDD" id="cd13295">
    <property type="entry name" value="PH_EFA6"/>
    <property type="match status" value="1"/>
</dbReference>
<feature type="region of interest" description="Disordered" evidence="7">
    <location>
        <begin position="993"/>
        <end position="1022"/>
    </location>
</feature>
<dbReference type="InterPro" id="IPR001849">
    <property type="entry name" value="PH_domain"/>
</dbReference>
<feature type="region of interest" description="Disordered" evidence="7">
    <location>
        <begin position="503"/>
        <end position="790"/>
    </location>
</feature>
<feature type="compositionally biased region" description="Basic and acidic residues" evidence="7">
    <location>
        <begin position="515"/>
        <end position="527"/>
    </location>
</feature>
<feature type="region of interest" description="Disordered" evidence="7">
    <location>
        <begin position="912"/>
        <end position="981"/>
    </location>
</feature>
<dbReference type="Proteomes" id="UP000265100">
    <property type="component" value="Chromosome 13"/>
</dbReference>
<feature type="region of interest" description="Disordered" evidence="7">
    <location>
        <begin position="1577"/>
        <end position="1608"/>
    </location>
</feature>
<dbReference type="Gene3D" id="2.30.29.30">
    <property type="entry name" value="Pleckstrin-homology domain (PH domain)/Phosphotyrosine-binding domain (PTB)"/>
    <property type="match status" value="1"/>
</dbReference>
<dbReference type="PROSITE" id="PS50190">
    <property type="entry name" value="SEC7"/>
    <property type="match status" value="1"/>
</dbReference>
<dbReference type="PANTHER" id="PTHR10663:SF334">
    <property type="entry name" value="PH AND SEC7 DOMAIN-CONTAINING PROTEIN 1"/>
    <property type="match status" value="1"/>
</dbReference>
<dbReference type="FunFam" id="1.10.1000.11:FF:000004">
    <property type="entry name" value="PH and SEC7 domain-containing protein 2"/>
    <property type="match status" value="1"/>
</dbReference>
<feature type="compositionally biased region" description="Basic and acidic residues" evidence="7">
    <location>
        <begin position="695"/>
        <end position="710"/>
    </location>
</feature>
<feature type="compositionally biased region" description="Basic and acidic residues" evidence="7">
    <location>
        <begin position="19"/>
        <end position="32"/>
    </location>
</feature>
<comment type="subcellular location">
    <subcellularLocation>
        <location evidence="1">Cell projection</location>
        <location evidence="1">Ruffle membrane</location>
    </subcellularLocation>
</comment>
<feature type="compositionally biased region" description="Acidic residues" evidence="7">
    <location>
        <begin position="947"/>
        <end position="960"/>
    </location>
</feature>
<feature type="compositionally biased region" description="Polar residues" evidence="7">
    <location>
        <begin position="75"/>
        <end position="85"/>
    </location>
</feature>
<feature type="domain" description="PH" evidence="8">
    <location>
        <begin position="1351"/>
        <end position="1464"/>
    </location>
</feature>
<evidence type="ECO:0008006" key="12">
    <source>
        <dbReference type="Google" id="ProtNLM"/>
    </source>
</evidence>
<dbReference type="PROSITE" id="PS50003">
    <property type="entry name" value="PH_DOMAIN"/>
    <property type="match status" value="1"/>
</dbReference>